<sequence>MFNVSKRIFQMSHFALDQRRFNKPLNWPPKISCFSWTALHGAFLTQDNLARRKFQMATRCYMCMKEAKTHNHVFLQCQIAADLWSMFLALFGLKWVMPQNIRDVLISWSCWKVDSTIKRIWKMIPAGIFGVSGTKGIEDALMEYQLPTNL</sequence>
<dbReference type="Proteomes" id="UP001627284">
    <property type="component" value="Unassembled WGS sequence"/>
</dbReference>
<feature type="domain" description="Reverse transcriptase zinc-binding" evidence="1">
    <location>
        <begin position="26"/>
        <end position="84"/>
    </location>
</feature>
<accession>A0ABD2V0P3</accession>
<evidence type="ECO:0000313" key="3">
    <source>
        <dbReference type="Proteomes" id="UP001627284"/>
    </source>
</evidence>
<keyword evidence="3" id="KW-1185">Reference proteome</keyword>
<evidence type="ECO:0000313" key="2">
    <source>
        <dbReference type="EMBL" id="KAL3374556.1"/>
    </source>
</evidence>
<organism evidence="2 3">
    <name type="scientific">Solanum stoloniferum</name>
    <dbReference type="NCBI Taxonomy" id="62892"/>
    <lineage>
        <taxon>Eukaryota</taxon>
        <taxon>Viridiplantae</taxon>
        <taxon>Streptophyta</taxon>
        <taxon>Embryophyta</taxon>
        <taxon>Tracheophyta</taxon>
        <taxon>Spermatophyta</taxon>
        <taxon>Magnoliopsida</taxon>
        <taxon>eudicotyledons</taxon>
        <taxon>Gunneridae</taxon>
        <taxon>Pentapetalae</taxon>
        <taxon>asterids</taxon>
        <taxon>lamiids</taxon>
        <taxon>Solanales</taxon>
        <taxon>Solanaceae</taxon>
        <taxon>Solanoideae</taxon>
        <taxon>Solaneae</taxon>
        <taxon>Solanum</taxon>
    </lineage>
</organism>
<dbReference type="EMBL" id="JBJKTR010000003">
    <property type="protein sequence ID" value="KAL3374556.1"/>
    <property type="molecule type" value="Genomic_DNA"/>
</dbReference>
<reference evidence="2 3" key="1">
    <citation type="submission" date="2024-05" db="EMBL/GenBank/DDBJ databases">
        <title>De novo assembly of an allotetraploid wild potato.</title>
        <authorList>
            <person name="Hosaka A.J."/>
        </authorList>
    </citation>
    <scope>NUCLEOTIDE SEQUENCE [LARGE SCALE GENOMIC DNA]</scope>
    <source>
        <tissue evidence="2">Young leaves</tissue>
    </source>
</reference>
<dbReference type="AlphaFoldDB" id="A0ABD2V0P3"/>
<dbReference type="InterPro" id="IPR026960">
    <property type="entry name" value="RVT-Znf"/>
</dbReference>
<dbReference type="Pfam" id="PF13966">
    <property type="entry name" value="zf-RVT"/>
    <property type="match status" value="1"/>
</dbReference>
<protein>
    <recommendedName>
        <fullName evidence="1">Reverse transcriptase zinc-binding domain-containing protein</fullName>
    </recommendedName>
</protein>
<proteinExistence type="predicted"/>
<evidence type="ECO:0000259" key="1">
    <source>
        <dbReference type="Pfam" id="PF13966"/>
    </source>
</evidence>
<name>A0ABD2V0P3_9SOLN</name>
<comment type="caution">
    <text evidence="2">The sequence shown here is derived from an EMBL/GenBank/DDBJ whole genome shotgun (WGS) entry which is preliminary data.</text>
</comment>
<gene>
    <name evidence="2" type="ORF">AABB24_006171</name>
</gene>